<evidence type="ECO:0000259" key="10">
    <source>
        <dbReference type="Pfam" id="PF01909"/>
    </source>
</evidence>
<dbReference type="InterPro" id="IPR052038">
    <property type="entry name" value="Type-VII_TA_antitoxin"/>
</dbReference>
<keyword evidence="7" id="KW-0067">ATP-binding</keyword>
<keyword evidence="8" id="KW-0460">Magnesium</keyword>
<evidence type="ECO:0000256" key="1">
    <source>
        <dbReference type="ARBA" id="ARBA00001946"/>
    </source>
</evidence>
<dbReference type="InterPro" id="IPR043519">
    <property type="entry name" value="NT_sf"/>
</dbReference>
<dbReference type="GO" id="GO:0005524">
    <property type="term" value="F:ATP binding"/>
    <property type="evidence" value="ECO:0007669"/>
    <property type="project" value="UniProtKB-KW"/>
</dbReference>
<evidence type="ECO:0000256" key="4">
    <source>
        <dbReference type="ARBA" id="ARBA00022695"/>
    </source>
</evidence>
<evidence type="ECO:0000256" key="9">
    <source>
        <dbReference type="ARBA" id="ARBA00038276"/>
    </source>
</evidence>
<evidence type="ECO:0000256" key="3">
    <source>
        <dbReference type="ARBA" id="ARBA00022679"/>
    </source>
</evidence>
<organism evidence="11">
    <name type="scientific">hydrocarbon metagenome</name>
    <dbReference type="NCBI Taxonomy" id="938273"/>
    <lineage>
        <taxon>unclassified sequences</taxon>
        <taxon>metagenomes</taxon>
        <taxon>ecological metagenomes</taxon>
    </lineage>
</organism>
<accession>A0A0W8F465</accession>
<dbReference type="PANTHER" id="PTHR33571:SF14">
    <property type="entry name" value="PROTEIN ADENYLYLTRANSFERASE MJ0435-RELATED"/>
    <property type="match status" value="1"/>
</dbReference>
<evidence type="ECO:0000256" key="2">
    <source>
        <dbReference type="ARBA" id="ARBA00022649"/>
    </source>
</evidence>
<dbReference type="SUPFAM" id="SSF81301">
    <property type="entry name" value="Nucleotidyltransferase"/>
    <property type="match status" value="1"/>
</dbReference>
<dbReference type="PANTHER" id="PTHR33571">
    <property type="entry name" value="SSL8005 PROTEIN"/>
    <property type="match status" value="1"/>
</dbReference>
<evidence type="ECO:0000313" key="11">
    <source>
        <dbReference type="EMBL" id="KUG15597.1"/>
    </source>
</evidence>
<proteinExistence type="inferred from homology"/>
<dbReference type="EMBL" id="LNQE01001547">
    <property type="protein sequence ID" value="KUG15597.1"/>
    <property type="molecule type" value="Genomic_DNA"/>
</dbReference>
<dbReference type="InterPro" id="IPR002934">
    <property type="entry name" value="Polymerase_NTP_transf_dom"/>
</dbReference>
<feature type="domain" description="Polymerase nucleotidyl transferase" evidence="10">
    <location>
        <begin position="26"/>
        <end position="109"/>
    </location>
</feature>
<keyword evidence="3 11" id="KW-0808">Transferase</keyword>
<evidence type="ECO:0000256" key="5">
    <source>
        <dbReference type="ARBA" id="ARBA00022723"/>
    </source>
</evidence>
<dbReference type="GO" id="GO:0016779">
    <property type="term" value="F:nucleotidyltransferase activity"/>
    <property type="evidence" value="ECO:0007669"/>
    <property type="project" value="UniProtKB-KW"/>
</dbReference>
<protein>
    <submittedName>
        <fullName evidence="11">Nucleotidyltransferase</fullName>
    </submittedName>
</protein>
<keyword evidence="5" id="KW-0479">Metal-binding</keyword>
<sequence>MLFYHGKPSSCIGIMSSAAEIREILRGCLPEIREKYGVTSIGVFGSYARGEESPGSDIDLMVEFDRPIGWELVDLTDYLESILHHRVDLVIRRSLHPLIRDTILAEVQYA</sequence>
<dbReference type="Gene3D" id="3.30.460.10">
    <property type="entry name" value="Beta Polymerase, domain 2"/>
    <property type="match status" value="1"/>
</dbReference>
<comment type="cofactor">
    <cofactor evidence="1">
        <name>Mg(2+)</name>
        <dbReference type="ChEBI" id="CHEBI:18420"/>
    </cofactor>
</comment>
<name>A0A0W8F465_9ZZZZ</name>
<evidence type="ECO:0000256" key="7">
    <source>
        <dbReference type="ARBA" id="ARBA00022840"/>
    </source>
</evidence>
<keyword evidence="4" id="KW-0548">Nucleotidyltransferase</keyword>
<keyword evidence="6" id="KW-0547">Nucleotide-binding</keyword>
<evidence type="ECO:0000256" key="8">
    <source>
        <dbReference type="ARBA" id="ARBA00022842"/>
    </source>
</evidence>
<reference evidence="11" key="1">
    <citation type="journal article" date="2015" name="Proc. Natl. Acad. Sci. U.S.A.">
        <title>Networks of energetic and metabolic interactions define dynamics in microbial communities.</title>
        <authorList>
            <person name="Embree M."/>
            <person name="Liu J.K."/>
            <person name="Al-Bassam M.M."/>
            <person name="Zengler K."/>
        </authorList>
    </citation>
    <scope>NUCLEOTIDE SEQUENCE</scope>
</reference>
<dbReference type="AlphaFoldDB" id="A0A0W8F465"/>
<dbReference type="Pfam" id="PF01909">
    <property type="entry name" value="NTP_transf_2"/>
    <property type="match status" value="1"/>
</dbReference>
<comment type="similarity">
    <text evidence="9">Belongs to the MntA antitoxin family.</text>
</comment>
<dbReference type="GO" id="GO:0046872">
    <property type="term" value="F:metal ion binding"/>
    <property type="evidence" value="ECO:0007669"/>
    <property type="project" value="UniProtKB-KW"/>
</dbReference>
<comment type="caution">
    <text evidence="11">The sequence shown here is derived from an EMBL/GenBank/DDBJ whole genome shotgun (WGS) entry which is preliminary data.</text>
</comment>
<keyword evidence="2" id="KW-1277">Toxin-antitoxin system</keyword>
<gene>
    <name evidence="11" type="ORF">ASZ90_014744</name>
</gene>
<dbReference type="CDD" id="cd05403">
    <property type="entry name" value="NT_KNTase_like"/>
    <property type="match status" value="1"/>
</dbReference>
<evidence type="ECO:0000256" key="6">
    <source>
        <dbReference type="ARBA" id="ARBA00022741"/>
    </source>
</evidence>